<feature type="region of interest" description="Disordered" evidence="4">
    <location>
        <begin position="131"/>
        <end position="155"/>
    </location>
</feature>
<dbReference type="Gene3D" id="1.10.10.10">
    <property type="entry name" value="Winged helix-like DNA-binding domain superfamily/Winged helix DNA-binding domain"/>
    <property type="match status" value="2"/>
</dbReference>
<accession>A0AAU2A652</accession>
<keyword evidence="1" id="KW-0805">Transcription regulation</keyword>
<keyword evidence="3" id="KW-0804">Transcription</keyword>
<name>A0AAU2A652_9ACTN</name>
<dbReference type="EMBL" id="CP108222">
    <property type="protein sequence ID" value="WTT19890.1"/>
    <property type="molecule type" value="Genomic_DNA"/>
</dbReference>
<protein>
    <submittedName>
        <fullName evidence="6">Winged helix-turn-helix transcriptional regulator</fullName>
    </submittedName>
</protein>
<dbReference type="InterPro" id="IPR002577">
    <property type="entry name" value="HTH_HxlR"/>
</dbReference>
<evidence type="ECO:0000313" key="6">
    <source>
        <dbReference type="EMBL" id="WTT19890.1"/>
    </source>
</evidence>
<sequence length="292" mass="32613">MSQLMDEDSRRLRGIDMALDLFRNRWTYPVLTVLSSEPLHPAQLIARINKENASYVDLARMRTLHEKTLFETLRRMESQGLIACKNIAGRPGSATQRELTSMSRELLISMHRMAEWASDYRDQLTITVREHEEPLQRNPSLANSGVAGPPSLTPEQSSWRSIGVALTILRLRWSFSVIYQLSHGPQHPTGVAAAINARVDKNRDIMGKRTLSAKVLWDTLHRLIDAGLVNHQPRAGQFASTAQCTLTARGYSLLGALSPIGTWATGHEEHLTATTRKRRGFIDLSAPGKFAG</sequence>
<dbReference type="SUPFAM" id="SSF46785">
    <property type="entry name" value="Winged helix' DNA-binding domain"/>
    <property type="match status" value="2"/>
</dbReference>
<evidence type="ECO:0000256" key="2">
    <source>
        <dbReference type="ARBA" id="ARBA00023125"/>
    </source>
</evidence>
<dbReference type="GO" id="GO:0003677">
    <property type="term" value="F:DNA binding"/>
    <property type="evidence" value="ECO:0007669"/>
    <property type="project" value="UniProtKB-KW"/>
</dbReference>
<keyword evidence="2" id="KW-0238">DNA-binding</keyword>
<dbReference type="Pfam" id="PF01638">
    <property type="entry name" value="HxlR"/>
    <property type="match status" value="1"/>
</dbReference>
<dbReference type="InterPro" id="IPR036388">
    <property type="entry name" value="WH-like_DNA-bd_sf"/>
</dbReference>
<dbReference type="PROSITE" id="PS51118">
    <property type="entry name" value="HTH_HXLR"/>
    <property type="match status" value="1"/>
</dbReference>
<dbReference type="InterPro" id="IPR036390">
    <property type="entry name" value="WH_DNA-bd_sf"/>
</dbReference>
<reference evidence="6" key="1">
    <citation type="submission" date="2022-10" db="EMBL/GenBank/DDBJ databases">
        <title>The complete genomes of actinobacterial strains from the NBC collection.</title>
        <authorList>
            <person name="Joergensen T.S."/>
            <person name="Alvarez Arevalo M."/>
            <person name="Sterndorff E.B."/>
            <person name="Faurdal D."/>
            <person name="Vuksanovic O."/>
            <person name="Mourched A.-S."/>
            <person name="Charusanti P."/>
            <person name="Shaw S."/>
            <person name="Blin K."/>
            <person name="Weber T."/>
        </authorList>
    </citation>
    <scope>NUCLEOTIDE SEQUENCE</scope>
    <source>
        <strain evidence="6">NBC_00093</strain>
    </source>
</reference>
<organism evidence="6">
    <name type="scientific">Streptomyces sp. NBC_00093</name>
    <dbReference type="NCBI Taxonomy" id="2975649"/>
    <lineage>
        <taxon>Bacteria</taxon>
        <taxon>Bacillati</taxon>
        <taxon>Actinomycetota</taxon>
        <taxon>Actinomycetes</taxon>
        <taxon>Kitasatosporales</taxon>
        <taxon>Streptomycetaceae</taxon>
        <taxon>Streptomyces</taxon>
    </lineage>
</organism>
<evidence type="ECO:0000256" key="4">
    <source>
        <dbReference type="SAM" id="MobiDB-lite"/>
    </source>
</evidence>
<feature type="domain" description="HTH hxlR-type" evidence="5">
    <location>
        <begin position="13"/>
        <end position="125"/>
    </location>
</feature>
<evidence type="ECO:0000256" key="3">
    <source>
        <dbReference type="ARBA" id="ARBA00023163"/>
    </source>
</evidence>
<proteinExistence type="predicted"/>
<evidence type="ECO:0000256" key="1">
    <source>
        <dbReference type="ARBA" id="ARBA00023015"/>
    </source>
</evidence>
<evidence type="ECO:0000259" key="5">
    <source>
        <dbReference type="PROSITE" id="PS51118"/>
    </source>
</evidence>
<dbReference type="AlphaFoldDB" id="A0AAU2A652"/>
<dbReference type="PANTHER" id="PTHR33204">
    <property type="entry name" value="TRANSCRIPTIONAL REGULATOR, MARR FAMILY"/>
    <property type="match status" value="1"/>
</dbReference>
<gene>
    <name evidence="6" type="ORF">OHA22_32370</name>
</gene>